<sequence>MARILGPVTNIDSSIVNCSTIDITWTAPTVDDRALYYILRIYDDNTAVDTVSVYDTRISNNKTFSYQRVPRSAVEHTTLDTFNYTKDTATVQYNIVVIIECTGEAPENVTVTVECNGTGVVFSNTELIEQERQPNNITGLLLVPQYQQCNISIVFSNEAGSSEPFIRTFNTTPPLPPNNSSSLSTVSVAPTIGPGSDPQSMTTGAVIGIAVGCFSAVVVLIGVLVAVLIFICYKNRYKYWGYTRTENDNNELKQKGTQMRKQGCKQKIVQ</sequence>
<accession>A0AAN0JLE9</accession>
<evidence type="ECO:0000313" key="3">
    <source>
        <dbReference type="Proteomes" id="UP000007879"/>
    </source>
</evidence>
<dbReference type="AlphaFoldDB" id="A0AAN0JLE9"/>
<keyword evidence="1" id="KW-0472">Membrane</keyword>
<dbReference type="GeneID" id="105314345"/>
<dbReference type="RefSeq" id="XP_019857650.1">
    <property type="nucleotide sequence ID" value="XM_020002091.1"/>
</dbReference>
<keyword evidence="1" id="KW-1133">Transmembrane helix</keyword>
<evidence type="ECO:0000313" key="2">
    <source>
        <dbReference type="EnsemblMetazoa" id="XP_019857650.1"/>
    </source>
</evidence>
<name>A0AAN0JLE9_AMPQE</name>
<organism evidence="2 3">
    <name type="scientific">Amphimedon queenslandica</name>
    <name type="common">Sponge</name>
    <dbReference type="NCBI Taxonomy" id="400682"/>
    <lineage>
        <taxon>Eukaryota</taxon>
        <taxon>Metazoa</taxon>
        <taxon>Porifera</taxon>
        <taxon>Demospongiae</taxon>
        <taxon>Heteroscleromorpha</taxon>
        <taxon>Haplosclerida</taxon>
        <taxon>Niphatidae</taxon>
        <taxon>Amphimedon</taxon>
    </lineage>
</organism>
<reference evidence="3" key="1">
    <citation type="journal article" date="2010" name="Nature">
        <title>The Amphimedon queenslandica genome and the evolution of animal complexity.</title>
        <authorList>
            <person name="Srivastava M."/>
            <person name="Simakov O."/>
            <person name="Chapman J."/>
            <person name="Fahey B."/>
            <person name="Gauthier M.E."/>
            <person name="Mitros T."/>
            <person name="Richards G.S."/>
            <person name="Conaco C."/>
            <person name="Dacre M."/>
            <person name="Hellsten U."/>
            <person name="Larroux C."/>
            <person name="Putnam N.H."/>
            <person name="Stanke M."/>
            <person name="Adamska M."/>
            <person name="Darling A."/>
            <person name="Degnan S.M."/>
            <person name="Oakley T.H."/>
            <person name="Plachetzki D.C."/>
            <person name="Zhai Y."/>
            <person name="Adamski M."/>
            <person name="Calcino A."/>
            <person name="Cummins S.F."/>
            <person name="Goodstein D.M."/>
            <person name="Harris C."/>
            <person name="Jackson D.J."/>
            <person name="Leys S.P."/>
            <person name="Shu S."/>
            <person name="Woodcroft B.J."/>
            <person name="Vervoort M."/>
            <person name="Kosik K.S."/>
            <person name="Manning G."/>
            <person name="Degnan B.M."/>
            <person name="Rokhsar D.S."/>
        </authorList>
    </citation>
    <scope>NUCLEOTIDE SEQUENCE [LARGE SCALE GENOMIC DNA]</scope>
</reference>
<keyword evidence="3" id="KW-1185">Reference proteome</keyword>
<proteinExistence type="predicted"/>
<keyword evidence="1" id="KW-0812">Transmembrane</keyword>
<dbReference type="Proteomes" id="UP000007879">
    <property type="component" value="Unassembled WGS sequence"/>
</dbReference>
<protein>
    <recommendedName>
        <fullName evidence="4">Fibronectin type-III domain-containing protein</fullName>
    </recommendedName>
</protein>
<dbReference type="KEGG" id="aqu:105314345"/>
<dbReference type="EnsemblMetazoa" id="XM_020002091.1">
    <property type="protein sequence ID" value="XP_019857650.1"/>
    <property type="gene ID" value="LOC105314345"/>
</dbReference>
<reference evidence="2" key="2">
    <citation type="submission" date="2024-06" db="UniProtKB">
        <authorList>
            <consortium name="EnsemblMetazoa"/>
        </authorList>
    </citation>
    <scope>IDENTIFICATION</scope>
</reference>
<evidence type="ECO:0008006" key="4">
    <source>
        <dbReference type="Google" id="ProtNLM"/>
    </source>
</evidence>
<feature type="transmembrane region" description="Helical" evidence="1">
    <location>
        <begin position="206"/>
        <end position="233"/>
    </location>
</feature>
<evidence type="ECO:0000256" key="1">
    <source>
        <dbReference type="SAM" id="Phobius"/>
    </source>
</evidence>